<evidence type="ECO:0000259" key="4">
    <source>
        <dbReference type="PROSITE" id="PS50048"/>
    </source>
</evidence>
<protein>
    <recommendedName>
        <fullName evidence="4">Zn(2)-C6 fungal-type domain-containing protein</fullName>
    </recommendedName>
</protein>
<dbReference type="RefSeq" id="XP_013348550.1">
    <property type="nucleotide sequence ID" value="XM_013493096.1"/>
</dbReference>
<dbReference type="PANTHER" id="PTHR37534">
    <property type="entry name" value="TRANSCRIPTIONAL ACTIVATOR PROTEIN UGA3"/>
    <property type="match status" value="1"/>
</dbReference>
<gene>
    <name evidence="5" type="ORF">AUEXF2481DRAFT_24415</name>
</gene>
<feature type="region of interest" description="Disordered" evidence="3">
    <location>
        <begin position="696"/>
        <end position="739"/>
    </location>
</feature>
<name>A0A074YV70_AURSE</name>
<evidence type="ECO:0000313" key="5">
    <source>
        <dbReference type="EMBL" id="KER00055.1"/>
    </source>
</evidence>
<dbReference type="SUPFAM" id="SSF57701">
    <property type="entry name" value="Zn2/Cys6 DNA-binding domain"/>
    <property type="match status" value="1"/>
</dbReference>
<feature type="domain" description="Zn(2)-C6 fungal-type" evidence="4">
    <location>
        <begin position="38"/>
        <end position="66"/>
    </location>
</feature>
<dbReference type="InterPro" id="IPR001138">
    <property type="entry name" value="Zn2Cys6_DnaBD"/>
</dbReference>
<dbReference type="SMART" id="SM00066">
    <property type="entry name" value="GAL4"/>
    <property type="match status" value="1"/>
</dbReference>
<dbReference type="InterPro" id="IPR021858">
    <property type="entry name" value="Fun_TF"/>
</dbReference>
<dbReference type="PROSITE" id="PS00463">
    <property type="entry name" value="ZN2_CY6_FUNGAL_1"/>
    <property type="match status" value="1"/>
</dbReference>
<feature type="region of interest" description="Disordered" evidence="3">
    <location>
        <begin position="99"/>
        <end position="124"/>
    </location>
</feature>
<dbReference type="GO" id="GO:0000976">
    <property type="term" value="F:transcription cis-regulatory region binding"/>
    <property type="evidence" value="ECO:0007669"/>
    <property type="project" value="TreeGrafter"/>
</dbReference>
<comment type="subcellular location">
    <subcellularLocation>
        <location evidence="1">Nucleus</location>
    </subcellularLocation>
</comment>
<evidence type="ECO:0000256" key="3">
    <source>
        <dbReference type="SAM" id="MobiDB-lite"/>
    </source>
</evidence>
<dbReference type="Proteomes" id="UP000030641">
    <property type="component" value="Unassembled WGS sequence"/>
</dbReference>
<evidence type="ECO:0000256" key="2">
    <source>
        <dbReference type="ARBA" id="ARBA00023242"/>
    </source>
</evidence>
<dbReference type="InParanoid" id="A0A074YV70"/>
<feature type="region of interest" description="Disordered" evidence="3">
    <location>
        <begin position="138"/>
        <end position="157"/>
    </location>
</feature>
<sequence>MTTFKQENGGASEGREPGSAQAGSSEAARSARKRTKTGCLTCRKRRIKCDEGKPVCKNCMKSKRQCEGYNQRVVFKPADFQYLPHGGATITFDAGLSGMPGEHNHHGQYPPHTSSQPRSLSVASQMSHEYGGIGNAIEHQQSPPITQHPGFDPILHGMSQSTQFEQTSDMSGRPFLDRSSSFSHGVPVDSGPPNPILYQSIPEESPYIEQYSTTGWQQDIQGHFTPVLWSNAYVNDDQQPIGVPHQWHGDGFISPSVPDPTPTPPGGIPYSYDSKIEQSQPTQYQAPSQNNSMMNNNAPLQTQLGRNGVLDEAAIEVHDEDYYDVDTEDEMYDMDNDFEAQNIHGSKARSYNQARYGLDAARMDARSFDTFVFSGAMDSYRPEHVANPLKNPATARVFAHFMSETAAILTTSARQIWRFNPTSSDSKTMPMVRKCIWTHTLPMAALHHQGLLQSMLAISSLQIAKIQGASETPSLKHYAYALKRIHNCVGNPKKRLTVPVFAASLLLGYYECMAANHANWQSHLNGARQLVVEMDFAGMTKTFKQMKAVKARQDQQMPRFSATGMPQVSPDQSPQDLLLDQMYEADENIVGGICGTGVSYDRYGHIGEAMPTPQPFNLETYDTLKDLYWWYCKQDAYHSLISTDPLMMDFSRYTDCPPRAPLGRADAPYGSFDHIVLLLSRIADFAVRDRKRKLKVEKSGMGSPLENGRRASNASNNPSATPPPNMFSTRGVSHSPGSTASHAYDSIDLNIATANALQEWNSIKAALDFVAANLGPYFQPLDAEYQTPHLTPFGPALLYRSWDLSVFWATYNMAMIAALRNHPHMPPAAHVAAAAAAEQTKPYAISIGRIAAGIQPPPEDRPLDPKMGAAFIDMIIPQFFAGIQYTDASHRAWLVERLFETTRRSGWATASIIAEGCQSGWIRAAEAGRGPPHVRVRKATFSDFRIGRYRESQEEANKQRLSELDAENDRKFVRTKASARVHWAIGLMGTEEDVPEEED</sequence>
<dbReference type="AlphaFoldDB" id="A0A074YV70"/>
<dbReference type="HOGENOM" id="CLU_006603_0_0_1"/>
<organism evidence="5 6">
    <name type="scientific">Aureobasidium subglaciale (strain EXF-2481)</name>
    <name type="common">Aureobasidium pullulans var. subglaciale</name>
    <dbReference type="NCBI Taxonomy" id="1043005"/>
    <lineage>
        <taxon>Eukaryota</taxon>
        <taxon>Fungi</taxon>
        <taxon>Dikarya</taxon>
        <taxon>Ascomycota</taxon>
        <taxon>Pezizomycotina</taxon>
        <taxon>Dothideomycetes</taxon>
        <taxon>Dothideomycetidae</taxon>
        <taxon>Dothideales</taxon>
        <taxon>Saccotheciaceae</taxon>
        <taxon>Aureobasidium</taxon>
    </lineage>
</organism>
<feature type="compositionally biased region" description="Polar residues" evidence="3">
    <location>
        <begin position="111"/>
        <end position="124"/>
    </location>
</feature>
<dbReference type="PROSITE" id="PS50048">
    <property type="entry name" value="ZN2_CY6_FUNGAL_2"/>
    <property type="match status" value="1"/>
</dbReference>
<keyword evidence="2" id="KW-0539">Nucleus</keyword>
<dbReference type="Pfam" id="PF00172">
    <property type="entry name" value="Zn_clus"/>
    <property type="match status" value="1"/>
</dbReference>
<dbReference type="InterPro" id="IPR036864">
    <property type="entry name" value="Zn2-C6_fun-type_DNA-bd_sf"/>
</dbReference>
<dbReference type="OrthoDB" id="5391043at2759"/>
<feature type="region of interest" description="Disordered" evidence="3">
    <location>
        <begin position="1"/>
        <end position="37"/>
    </location>
</feature>
<dbReference type="OMA" id="IAGIWMN"/>
<dbReference type="EMBL" id="KL584749">
    <property type="protein sequence ID" value="KER00055.1"/>
    <property type="molecule type" value="Genomic_DNA"/>
</dbReference>
<dbReference type="GeneID" id="25362758"/>
<reference evidence="5 6" key="1">
    <citation type="journal article" date="2014" name="BMC Genomics">
        <title>Genome sequencing of four Aureobasidium pullulans varieties: biotechnological potential, stress tolerance, and description of new species.</title>
        <authorList>
            <person name="Gostin Ar C."/>
            <person name="Ohm R.A."/>
            <person name="Kogej T."/>
            <person name="Sonjak S."/>
            <person name="Turk M."/>
            <person name="Zajc J."/>
            <person name="Zalar P."/>
            <person name="Grube M."/>
            <person name="Sun H."/>
            <person name="Han J."/>
            <person name="Sharma A."/>
            <person name="Chiniquy J."/>
            <person name="Ngan C.Y."/>
            <person name="Lipzen A."/>
            <person name="Barry K."/>
            <person name="Grigoriev I.V."/>
            <person name="Gunde-Cimerman N."/>
        </authorList>
    </citation>
    <scope>NUCLEOTIDE SEQUENCE [LARGE SCALE GENOMIC DNA]</scope>
    <source>
        <strain evidence="5 6">EXF-2481</strain>
    </source>
</reference>
<evidence type="ECO:0000256" key="1">
    <source>
        <dbReference type="ARBA" id="ARBA00004123"/>
    </source>
</evidence>
<dbReference type="GO" id="GO:0045944">
    <property type="term" value="P:positive regulation of transcription by RNA polymerase II"/>
    <property type="evidence" value="ECO:0007669"/>
    <property type="project" value="TreeGrafter"/>
</dbReference>
<feature type="compositionally biased region" description="Polar residues" evidence="3">
    <location>
        <begin position="726"/>
        <end position="739"/>
    </location>
</feature>
<accession>A0A074YV70</accession>
<dbReference type="GO" id="GO:0005634">
    <property type="term" value="C:nucleus"/>
    <property type="evidence" value="ECO:0007669"/>
    <property type="project" value="UniProtKB-SubCell"/>
</dbReference>
<dbReference type="CDD" id="cd00067">
    <property type="entry name" value="GAL4"/>
    <property type="match status" value="1"/>
</dbReference>
<keyword evidence="6" id="KW-1185">Reference proteome</keyword>
<proteinExistence type="predicted"/>
<dbReference type="PANTHER" id="PTHR37534:SF23">
    <property type="entry name" value="ZN(II)2CYS6 TRANSCRIPTION FACTOR (EUROFUNG)"/>
    <property type="match status" value="1"/>
</dbReference>
<dbReference type="Gene3D" id="4.10.240.10">
    <property type="entry name" value="Zn(2)-C6 fungal-type DNA-binding domain"/>
    <property type="match status" value="1"/>
</dbReference>
<dbReference type="STRING" id="1043005.A0A074YV70"/>
<dbReference type="Pfam" id="PF11951">
    <property type="entry name" value="Fungal_trans_2"/>
    <property type="match status" value="1"/>
</dbReference>
<dbReference type="GO" id="GO:0000981">
    <property type="term" value="F:DNA-binding transcription factor activity, RNA polymerase II-specific"/>
    <property type="evidence" value="ECO:0007669"/>
    <property type="project" value="InterPro"/>
</dbReference>
<evidence type="ECO:0000313" key="6">
    <source>
        <dbReference type="Proteomes" id="UP000030641"/>
    </source>
</evidence>
<dbReference type="GO" id="GO:0008270">
    <property type="term" value="F:zinc ion binding"/>
    <property type="evidence" value="ECO:0007669"/>
    <property type="project" value="InterPro"/>
</dbReference>